<evidence type="ECO:0000256" key="1">
    <source>
        <dbReference type="ARBA" id="ARBA00008769"/>
    </source>
</evidence>
<dbReference type="PANTHER" id="PTHR37944:SF1">
    <property type="entry name" value="PORIN B"/>
    <property type="match status" value="1"/>
</dbReference>
<gene>
    <name evidence="3" type="primary">oprB_2</name>
    <name evidence="3" type="ORF">PS918_02789</name>
</gene>
<dbReference type="GO" id="GO:0008643">
    <property type="term" value="P:carbohydrate transport"/>
    <property type="evidence" value="ECO:0007669"/>
    <property type="project" value="InterPro"/>
</dbReference>
<dbReference type="GO" id="GO:0016020">
    <property type="term" value="C:membrane"/>
    <property type="evidence" value="ECO:0007669"/>
    <property type="project" value="InterPro"/>
</dbReference>
<dbReference type="InterPro" id="IPR052932">
    <property type="entry name" value="OprB_Porin"/>
</dbReference>
<dbReference type="EMBL" id="CABVIY010000003">
    <property type="protein sequence ID" value="VVP86061.1"/>
    <property type="molecule type" value="Genomic_DNA"/>
</dbReference>
<comment type="similarity">
    <text evidence="1 2">Belongs to the OprB family.</text>
</comment>
<dbReference type="InterPro" id="IPR038673">
    <property type="entry name" value="OprB_sf"/>
</dbReference>
<dbReference type="PANTHER" id="PTHR37944">
    <property type="entry name" value="PORIN B"/>
    <property type="match status" value="1"/>
</dbReference>
<organism evidence="3 4">
    <name type="scientific">Pseudomonas fluorescens</name>
    <dbReference type="NCBI Taxonomy" id="294"/>
    <lineage>
        <taxon>Bacteria</taxon>
        <taxon>Pseudomonadati</taxon>
        <taxon>Pseudomonadota</taxon>
        <taxon>Gammaproteobacteria</taxon>
        <taxon>Pseudomonadales</taxon>
        <taxon>Pseudomonadaceae</taxon>
        <taxon>Pseudomonas</taxon>
    </lineage>
</organism>
<dbReference type="AlphaFoldDB" id="A0A5E7SH06"/>
<evidence type="ECO:0000256" key="2">
    <source>
        <dbReference type="RuleBase" id="RU363072"/>
    </source>
</evidence>
<accession>A0A5E7SH06</accession>
<dbReference type="Pfam" id="PF04966">
    <property type="entry name" value="OprB"/>
    <property type="match status" value="1"/>
</dbReference>
<keyword evidence="2" id="KW-0732">Signal</keyword>
<proteinExistence type="inferred from homology"/>
<dbReference type="OrthoDB" id="545475at2"/>
<protein>
    <submittedName>
        <fullName evidence="3">Porin B</fullName>
    </submittedName>
</protein>
<name>A0A5E7SH06_PSEFL</name>
<reference evidence="3 4" key="1">
    <citation type="submission" date="2019-09" db="EMBL/GenBank/DDBJ databases">
        <authorList>
            <person name="Chandra G."/>
            <person name="Truman W A."/>
        </authorList>
    </citation>
    <scope>NUCLEOTIDE SEQUENCE [LARGE SCALE GENOMIC DNA]</scope>
    <source>
        <strain evidence="3">PS918</strain>
    </source>
</reference>
<dbReference type="Gene3D" id="2.40.160.180">
    <property type="entry name" value="Carbohydrate-selective porin OprB"/>
    <property type="match status" value="1"/>
</dbReference>
<dbReference type="RefSeq" id="WP_150770831.1">
    <property type="nucleotide sequence ID" value="NZ_CABVIY010000003.1"/>
</dbReference>
<dbReference type="Proteomes" id="UP000326611">
    <property type="component" value="Unassembled WGS sequence"/>
</dbReference>
<dbReference type="InterPro" id="IPR007049">
    <property type="entry name" value="Carb-sel_porin_OprB"/>
</dbReference>
<evidence type="ECO:0000313" key="4">
    <source>
        <dbReference type="Proteomes" id="UP000326611"/>
    </source>
</evidence>
<feature type="signal peptide" evidence="2">
    <location>
        <begin position="1"/>
        <end position="22"/>
    </location>
</feature>
<dbReference type="GO" id="GO:0015288">
    <property type="term" value="F:porin activity"/>
    <property type="evidence" value="ECO:0007669"/>
    <property type="project" value="InterPro"/>
</dbReference>
<feature type="chain" id="PRO_5023153371" evidence="2">
    <location>
        <begin position="23"/>
        <end position="425"/>
    </location>
</feature>
<evidence type="ECO:0000313" key="3">
    <source>
        <dbReference type="EMBL" id="VVP86061.1"/>
    </source>
</evidence>
<sequence precursor="true">MTRKYRVAAGLLGVCASAGAYAADYSPNNFLLGDWNGERTRLHEQGVDFQLTYVNELAYNTQGGDEHKGTYSDQLMIDTNFDLQKLLGWQGASFRMTFSNRNGENLTAEAGTNTLLAAQEIYGYGSVTRLVQFYYQQVLMDDRLVVKLGRLPMSGDVFPFSCKFQNLTFCGTVPGYITPNWFTWPVSQWGATAAAKLTDEVSVNAALYQVNPRFTENSQGLNFGSPSGTTGYLAVGELAWTPTVNGLPGSYRVGIWRNTGDFSDVYEDVNGRPIGVTGDAPVQHDEASGYYALIEQKVYQDPGNSARGVNLFANFIQSDRDVSYVERVWHVGTFISGPFAARPQDEIGLAIGRLEVNGQSAKRVRQQNGYTQPAGDTEYPMELYYGVSVTPALTLRPNLQYVVNPGGMSGDKSVVVFGLKTEVSF</sequence>